<evidence type="ECO:0000313" key="2">
    <source>
        <dbReference type="Proteomes" id="UP001196301"/>
    </source>
</evidence>
<accession>A0ABS6DY72</accession>
<dbReference type="Proteomes" id="UP001196301">
    <property type="component" value="Unassembled WGS sequence"/>
</dbReference>
<reference evidence="1 2" key="1">
    <citation type="submission" date="2021-06" db="EMBL/GenBank/DDBJ databases">
        <authorList>
            <person name="Sun Q."/>
            <person name="Li D."/>
        </authorList>
    </citation>
    <scope>NUCLEOTIDE SEQUENCE [LARGE SCALE GENOMIC DNA]</scope>
    <source>
        <strain evidence="1 2">N19</strain>
    </source>
</reference>
<dbReference type="RefSeq" id="WP_216570541.1">
    <property type="nucleotide sequence ID" value="NZ_JAHLOQ010000028.1"/>
</dbReference>
<evidence type="ECO:0000313" key="1">
    <source>
        <dbReference type="EMBL" id="MBU5336788.1"/>
    </source>
</evidence>
<gene>
    <name evidence="1" type="ORF">KQI20_10090</name>
</gene>
<comment type="caution">
    <text evidence="1">The sequence shown here is derived from an EMBL/GenBank/DDBJ whole genome shotgun (WGS) entry which is preliminary data.</text>
</comment>
<dbReference type="EMBL" id="JAHLOQ010000028">
    <property type="protein sequence ID" value="MBU5336788.1"/>
    <property type="molecule type" value="Genomic_DNA"/>
</dbReference>
<organism evidence="1 2">
    <name type="scientific">Intestinibacter bartlettii</name>
    <dbReference type="NCBI Taxonomy" id="261299"/>
    <lineage>
        <taxon>Bacteria</taxon>
        <taxon>Bacillati</taxon>
        <taxon>Bacillota</taxon>
        <taxon>Clostridia</taxon>
        <taxon>Peptostreptococcales</taxon>
        <taxon>Peptostreptococcaceae</taxon>
        <taxon>Intestinibacter</taxon>
    </lineage>
</organism>
<proteinExistence type="predicted"/>
<name>A0ABS6DY72_9FIRM</name>
<keyword evidence="2" id="KW-1185">Reference proteome</keyword>
<sequence>MDFDTKKLKVMGAMRDADLLESFDILQDDDDALCLQSSQQVDESGATCVISVILLPNRAYSLIYYSIAKLSNPAKKDALLNILNDLNENSLLVRYYISSNNCIYGAVNYIGVARTFSSTEFIHILKIGYRDVLESYHTIINSI</sequence>
<protein>
    <submittedName>
        <fullName evidence="1">YbjN domain-containing protein</fullName>
    </submittedName>
</protein>